<dbReference type="SUPFAM" id="SSF55729">
    <property type="entry name" value="Acyl-CoA N-acyltransferases (Nat)"/>
    <property type="match status" value="1"/>
</dbReference>
<dbReference type="GO" id="GO:0005840">
    <property type="term" value="C:ribosome"/>
    <property type="evidence" value="ECO:0007669"/>
    <property type="project" value="UniProtKB-KW"/>
</dbReference>
<dbReference type="GO" id="GO:0016747">
    <property type="term" value="F:acyltransferase activity, transferring groups other than amino-acyl groups"/>
    <property type="evidence" value="ECO:0007669"/>
    <property type="project" value="InterPro"/>
</dbReference>
<dbReference type="RefSeq" id="WP_092011706.1">
    <property type="nucleotide sequence ID" value="NZ_FOXH01000001.1"/>
</dbReference>
<feature type="domain" description="N-acetyltransferase" evidence="1">
    <location>
        <begin position="5"/>
        <end position="164"/>
    </location>
</feature>
<sequence>MSDTIKIYEANISQVGLIQEIARETWGPTYGSILSPEQIEYMMEMMYSTDVLEKQFENHTFLFLENEGKVVGFAGFEPKSEQLIKLHKIYFLPETQGKGFGKLMVEEICKRVETSGFSILELNVNRFNKARFFYEKLSFQVVDEVDVNIGNGFLMNDYVMQRKI</sequence>
<reference evidence="2 3" key="1">
    <citation type="submission" date="2016-10" db="EMBL/GenBank/DDBJ databases">
        <authorList>
            <person name="de Groot N.N."/>
        </authorList>
    </citation>
    <scope>NUCLEOTIDE SEQUENCE [LARGE SCALE GENOMIC DNA]</scope>
    <source>
        <strain evidence="3">E92,LMG 26720,CCM 7988</strain>
    </source>
</reference>
<dbReference type="PROSITE" id="PS51186">
    <property type="entry name" value="GNAT"/>
    <property type="match status" value="1"/>
</dbReference>
<evidence type="ECO:0000313" key="3">
    <source>
        <dbReference type="Proteomes" id="UP000199306"/>
    </source>
</evidence>
<dbReference type="EMBL" id="FOXH01000001">
    <property type="protein sequence ID" value="SFP15731.1"/>
    <property type="molecule type" value="Genomic_DNA"/>
</dbReference>
<dbReference type="Proteomes" id="UP000199306">
    <property type="component" value="Unassembled WGS sequence"/>
</dbReference>
<dbReference type="OrthoDB" id="9800604at2"/>
<keyword evidence="2" id="KW-0687">Ribonucleoprotein</keyword>
<dbReference type="CDD" id="cd04301">
    <property type="entry name" value="NAT_SF"/>
    <property type="match status" value="1"/>
</dbReference>
<keyword evidence="3" id="KW-1185">Reference proteome</keyword>
<dbReference type="PANTHER" id="PTHR43617">
    <property type="entry name" value="L-AMINO ACID N-ACETYLTRANSFERASE"/>
    <property type="match status" value="1"/>
</dbReference>
<dbReference type="AlphaFoldDB" id="A0A1I5N372"/>
<evidence type="ECO:0000313" key="2">
    <source>
        <dbReference type="EMBL" id="SFP15731.1"/>
    </source>
</evidence>
<proteinExistence type="predicted"/>
<dbReference type="Gene3D" id="3.40.630.30">
    <property type="match status" value="1"/>
</dbReference>
<gene>
    <name evidence="2" type="ORF">SAMN04515674_101559</name>
</gene>
<dbReference type="InterPro" id="IPR016181">
    <property type="entry name" value="Acyl_CoA_acyltransferase"/>
</dbReference>
<evidence type="ECO:0000259" key="1">
    <source>
        <dbReference type="PROSITE" id="PS51186"/>
    </source>
</evidence>
<dbReference type="InterPro" id="IPR050276">
    <property type="entry name" value="MshD_Acetyltransferase"/>
</dbReference>
<dbReference type="InterPro" id="IPR000182">
    <property type="entry name" value="GNAT_dom"/>
</dbReference>
<keyword evidence="2" id="KW-0689">Ribosomal protein</keyword>
<protein>
    <submittedName>
        <fullName evidence="2">Ribosomal protein S18 acetylase RimI</fullName>
    </submittedName>
</protein>
<accession>A0A1I5N372</accession>
<organism evidence="2 3">
    <name type="scientific">Pseudarcicella hirudinis</name>
    <dbReference type="NCBI Taxonomy" id="1079859"/>
    <lineage>
        <taxon>Bacteria</taxon>
        <taxon>Pseudomonadati</taxon>
        <taxon>Bacteroidota</taxon>
        <taxon>Cytophagia</taxon>
        <taxon>Cytophagales</taxon>
        <taxon>Flectobacillaceae</taxon>
        <taxon>Pseudarcicella</taxon>
    </lineage>
</organism>
<dbReference type="STRING" id="1079859.SAMN04515674_101559"/>
<dbReference type="Pfam" id="PF00583">
    <property type="entry name" value="Acetyltransf_1"/>
    <property type="match status" value="1"/>
</dbReference>
<name>A0A1I5N372_9BACT</name>